<comment type="caution">
    <text evidence="1">The sequence shown here is derived from an EMBL/GenBank/DDBJ whole genome shotgun (WGS) entry which is preliminary data.</text>
</comment>
<dbReference type="Proteomes" id="UP000053038">
    <property type="component" value="Unassembled WGS sequence"/>
</dbReference>
<proteinExistence type="predicted"/>
<dbReference type="AlphaFoldDB" id="A0A7V8INN0"/>
<organism evidence="1 2">
    <name type="scientific">Pectobacterium fontis</name>
    <dbReference type="NCBI Taxonomy" id="2558042"/>
    <lineage>
        <taxon>Bacteria</taxon>
        <taxon>Pseudomonadati</taxon>
        <taxon>Pseudomonadota</taxon>
        <taxon>Gammaproteobacteria</taxon>
        <taxon>Enterobacterales</taxon>
        <taxon>Pectobacteriaceae</taxon>
        <taxon>Pectobacterium</taxon>
    </lineage>
</organism>
<protein>
    <submittedName>
        <fullName evidence="1">Uncharacterized protein</fullName>
    </submittedName>
</protein>
<accession>A0A7V8INN0</accession>
<dbReference type="EMBL" id="JSXC01000002">
    <property type="protein sequence ID" value="KHN56187.1"/>
    <property type="molecule type" value="Genomic_DNA"/>
</dbReference>
<evidence type="ECO:0000313" key="2">
    <source>
        <dbReference type="Proteomes" id="UP000053038"/>
    </source>
</evidence>
<evidence type="ECO:0000313" key="1">
    <source>
        <dbReference type="EMBL" id="KHN56187.1"/>
    </source>
</evidence>
<name>A0A7V8INN0_9GAMM</name>
<gene>
    <name evidence="1" type="ORF">OI69_01090</name>
</gene>
<keyword evidence="2" id="KW-1185">Reference proteome</keyword>
<reference evidence="1 2" key="1">
    <citation type="submission" date="2014-10" db="EMBL/GenBank/DDBJ databases">
        <title>Genome sequence of Pectobacterium carotovorum M022.</title>
        <authorList>
            <person name="Chan K.-G."/>
            <person name="Tan W.-S."/>
        </authorList>
    </citation>
    <scope>NUCLEOTIDE SEQUENCE [LARGE SCALE GENOMIC DNA]</scope>
    <source>
        <strain evidence="1 2">M022</strain>
    </source>
</reference>
<sequence length="64" mass="6924">MVFQNNISKIRGSASYSILKSSVRATTVAGKLFESIAVKSAGQNNPVLKTLPTRLPILFYPANN</sequence>